<dbReference type="CDD" id="cd06746">
    <property type="entry name" value="PDZ_SHANK1_3-like"/>
    <property type="match status" value="1"/>
</dbReference>
<organism evidence="12 13">
    <name type="scientific">Eptatretus burgeri</name>
    <name type="common">Inshore hagfish</name>
    <dbReference type="NCBI Taxonomy" id="7764"/>
    <lineage>
        <taxon>Eukaryota</taxon>
        <taxon>Metazoa</taxon>
        <taxon>Chordata</taxon>
        <taxon>Craniata</taxon>
        <taxon>Vertebrata</taxon>
        <taxon>Cyclostomata</taxon>
        <taxon>Myxini</taxon>
        <taxon>Myxiniformes</taxon>
        <taxon>Myxinidae</taxon>
        <taxon>Eptatretinae</taxon>
        <taxon>Eptatretus</taxon>
    </lineage>
</organism>
<dbReference type="PANTHER" id="PTHR24135">
    <property type="entry name" value="SH3 AND MULTIPLE ANKYRIN REPEAT DOMAINS PROTEIN"/>
    <property type="match status" value="1"/>
</dbReference>
<evidence type="ECO:0000313" key="13">
    <source>
        <dbReference type="Proteomes" id="UP000694388"/>
    </source>
</evidence>
<evidence type="ECO:0000256" key="8">
    <source>
        <dbReference type="SAM" id="MobiDB-lite"/>
    </source>
</evidence>
<dbReference type="SUPFAM" id="SSF50156">
    <property type="entry name" value="PDZ domain-like"/>
    <property type="match status" value="1"/>
</dbReference>
<evidence type="ECO:0000256" key="3">
    <source>
        <dbReference type="ARBA" id="ARBA00022490"/>
    </source>
</evidence>
<dbReference type="SMART" id="SM00228">
    <property type="entry name" value="PDZ"/>
    <property type="match status" value="1"/>
</dbReference>
<feature type="region of interest" description="Disordered" evidence="8">
    <location>
        <begin position="1"/>
        <end position="21"/>
    </location>
</feature>
<dbReference type="Gene3D" id="3.10.20.90">
    <property type="entry name" value="Phosphatidylinositol 3-kinase Catalytic Subunit, Chain A, domain 1"/>
    <property type="match status" value="1"/>
</dbReference>
<dbReference type="FunFam" id="2.30.42.10:FF:000018">
    <property type="entry name" value="SH3 and multiple ankyrin repeat domains protein 2"/>
    <property type="match status" value="1"/>
</dbReference>
<keyword evidence="2 7" id="KW-0728">SH3 domain</keyword>
<dbReference type="GeneTree" id="ENSGT00940000153561"/>
<dbReference type="SMART" id="SM00454">
    <property type="entry name" value="SAM"/>
    <property type="match status" value="1"/>
</dbReference>
<dbReference type="Gene3D" id="1.25.40.20">
    <property type="entry name" value="Ankyrin repeat-containing domain"/>
    <property type="match status" value="1"/>
</dbReference>
<dbReference type="Gene3D" id="1.10.150.50">
    <property type="entry name" value="Transcription Factor, Ets-1"/>
    <property type="match status" value="1"/>
</dbReference>
<dbReference type="Pfam" id="PF07653">
    <property type="entry name" value="SH3_2"/>
    <property type="match status" value="1"/>
</dbReference>
<protein>
    <recommendedName>
        <fullName evidence="14">SH3 and multiple ankyrin repeat domains protein 3</fullName>
    </recommendedName>
</protein>
<feature type="compositionally biased region" description="Low complexity" evidence="8">
    <location>
        <begin position="1"/>
        <end position="17"/>
    </location>
</feature>
<dbReference type="PROSITE" id="PS50297">
    <property type="entry name" value="ANK_REP_REGION"/>
    <property type="match status" value="1"/>
</dbReference>
<dbReference type="GO" id="GO:0014069">
    <property type="term" value="C:postsynaptic density"/>
    <property type="evidence" value="ECO:0007669"/>
    <property type="project" value="UniProtKB-SubCell"/>
</dbReference>
<dbReference type="Pfam" id="PF00595">
    <property type="entry name" value="PDZ"/>
    <property type="match status" value="1"/>
</dbReference>
<dbReference type="Pfam" id="PF12796">
    <property type="entry name" value="Ank_2"/>
    <property type="match status" value="1"/>
</dbReference>
<name>A0A8C4N9G1_EPTBU</name>
<feature type="repeat" description="ANK" evidence="6">
    <location>
        <begin position="226"/>
        <end position="258"/>
    </location>
</feature>
<evidence type="ECO:0000259" key="11">
    <source>
        <dbReference type="PROSITE" id="PS50106"/>
    </source>
</evidence>
<dbReference type="GO" id="GO:0043197">
    <property type="term" value="C:dendritic spine"/>
    <property type="evidence" value="ECO:0007669"/>
    <property type="project" value="TreeGrafter"/>
</dbReference>
<dbReference type="InterPro" id="IPR036034">
    <property type="entry name" value="PDZ_sf"/>
</dbReference>
<evidence type="ECO:0000313" key="12">
    <source>
        <dbReference type="Ensembl" id="ENSEBUP00000004308.1"/>
    </source>
</evidence>
<feature type="region of interest" description="Disordered" evidence="8">
    <location>
        <begin position="606"/>
        <end position="626"/>
    </location>
</feature>
<dbReference type="InterPro" id="IPR036028">
    <property type="entry name" value="SH3-like_dom_sf"/>
</dbReference>
<evidence type="ECO:0000256" key="6">
    <source>
        <dbReference type="PROSITE-ProRule" id="PRU00023"/>
    </source>
</evidence>
<feature type="compositionally biased region" description="Low complexity" evidence="8">
    <location>
        <begin position="888"/>
        <end position="903"/>
    </location>
</feature>
<dbReference type="InterPro" id="IPR036770">
    <property type="entry name" value="Ankyrin_rpt-contain_sf"/>
</dbReference>
<dbReference type="PROSITE" id="PS50002">
    <property type="entry name" value="SH3"/>
    <property type="match status" value="1"/>
</dbReference>
<dbReference type="SUPFAM" id="SSF47769">
    <property type="entry name" value="SAM/Pointed domain"/>
    <property type="match status" value="1"/>
</dbReference>
<dbReference type="PROSITE" id="PS50106">
    <property type="entry name" value="PDZ"/>
    <property type="match status" value="1"/>
</dbReference>
<dbReference type="AlphaFoldDB" id="A0A8C4N9G1"/>
<evidence type="ECO:0000256" key="4">
    <source>
        <dbReference type="ARBA" id="ARBA00023018"/>
    </source>
</evidence>
<reference evidence="12" key="1">
    <citation type="submission" date="2025-08" db="UniProtKB">
        <authorList>
            <consortium name="Ensembl"/>
        </authorList>
    </citation>
    <scope>IDENTIFICATION</scope>
</reference>
<proteinExistence type="predicted"/>
<evidence type="ECO:0008006" key="14">
    <source>
        <dbReference type="Google" id="ProtNLM"/>
    </source>
</evidence>
<dbReference type="InterPro" id="IPR051569">
    <property type="entry name" value="SHANK"/>
</dbReference>
<dbReference type="PROSITE" id="PS50088">
    <property type="entry name" value="ANK_REPEAT"/>
    <property type="match status" value="1"/>
</dbReference>
<evidence type="ECO:0000259" key="9">
    <source>
        <dbReference type="PROSITE" id="PS50002"/>
    </source>
</evidence>
<keyword evidence="6" id="KW-0040">ANK repeat</keyword>
<feature type="domain" description="SAM" evidence="10">
    <location>
        <begin position="921"/>
        <end position="984"/>
    </location>
</feature>
<dbReference type="InterPro" id="IPR001660">
    <property type="entry name" value="SAM"/>
</dbReference>
<dbReference type="Pfam" id="PF00536">
    <property type="entry name" value="SAM_1"/>
    <property type="match status" value="1"/>
</dbReference>
<feature type="compositionally biased region" description="Polar residues" evidence="8">
    <location>
        <begin position="791"/>
        <end position="816"/>
    </location>
</feature>
<dbReference type="Gene3D" id="2.30.30.40">
    <property type="entry name" value="SH3 Domains"/>
    <property type="match status" value="1"/>
</dbReference>
<dbReference type="FunFam" id="1.10.150.50:FF:000006">
    <property type="entry name" value="SH3 and multiple ankyrin repeat domains protein 2"/>
    <property type="match status" value="1"/>
</dbReference>
<dbReference type="GO" id="GO:0030160">
    <property type="term" value="F:synaptic receptor adaptor activity"/>
    <property type="evidence" value="ECO:0007669"/>
    <property type="project" value="TreeGrafter"/>
</dbReference>
<feature type="compositionally biased region" description="Pro residues" evidence="8">
    <location>
        <begin position="857"/>
        <end position="869"/>
    </location>
</feature>
<feature type="compositionally biased region" description="Pro residues" evidence="8">
    <location>
        <begin position="749"/>
        <end position="790"/>
    </location>
</feature>
<dbReference type="InterPro" id="IPR001478">
    <property type="entry name" value="PDZ"/>
</dbReference>
<keyword evidence="13" id="KW-1185">Reference proteome</keyword>
<accession>A0A8C4N9G1</accession>
<evidence type="ECO:0000259" key="10">
    <source>
        <dbReference type="PROSITE" id="PS50105"/>
    </source>
</evidence>
<dbReference type="SMART" id="SM00326">
    <property type="entry name" value="SH3"/>
    <property type="match status" value="1"/>
</dbReference>
<evidence type="ECO:0000256" key="2">
    <source>
        <dbReference type="ARBA" id="ARBA00022443"/>
    </source>
</evidence>
<feature type="compositionally biased region" description="Low complexity" evidence="8">
    <location>
        <begin position="817"/>
        <end position="848"/>
    </location>
</feature>
<dbReference type="GO" id="GO:0005737">
    <property type="term" value="C:cytoplasm"/>
    <property type="evidence" value="ECO:0007669"/>
    <property type="project" value="UniProtKB-SubCell"/>
</dbReference>
<keyword evidence="4" id="KW-0770">Synapse</keyword>
<feature type="region of interest" description="Disordered" evidence="8">
    <location>
        <begin position="714"/>
        <end position="903"/>
    </location>
</feature>
<evidence type="ECO:0000256" key="5">
    <source>
        <dbReference type="ARBA" id="ARBA00034105"/>
    </source>
</evidence>
<dbReference type="InterPro" id="IPR002110">
    <property type="entry name" value="Ankyrin_rpt"/>
</dbReference>
<dbReference type="PROSITE" id="PS50105">
    <property type="entry name" value="SAM_DOMAIN"/>
    <property type="match status" value="1"/>
</dbReference>
<dbReference type="SMART" id="SM00248">
    <property type="entry name" value="ANK"/>
    <property type="match status" value="5"/>
</dbReference>
<dbReference type="Gene3D" id="2.30.42.10">
    <property type="match status" value="1"/>
</dbReference>
<dbReference type="InterPro" id="IPR001452">
    <property type="entry name" value="SH3_domain"/>
</dbReference>
<evidence type="ECO:0000256" key="1">
    <source>
        <dbReference type="ARBA" id="ARBA00004496"/>
    </source>
</evidence>
<feature type="domain" description="SH3" evidence="9">
    <location>
        <begin position="417"/>
        <end position="476"/>
    </location>
</feature>
<sequence length="984" mass="108721">RKRTPSGSESPLSLSRSGECEKDELHEETIYDTIRATAERPMGMSDDDFANSIVIRVGFPELQHTKCLRFNLIGTVWEAKQHILHSLSRSLSDPLNHGLFQPAHNARAAKFLDDGRLLADYPPPARTAVPFLEFRYKKRVYKHCCLSEKQLTKLHSKANLRRFIMHVRHGNILKMAAMLEKGLDPNLHDPETGETPLTLAAQLAGGSLLLITLRDGGAHLDFLNQRGLTALHISARTHNHDTLETLLDLGAFPDYRDSRGLTPLYHTAIAGGDPCCCEMLLKEQAELGLSDENGWQEIHQVCRYGHARHLEHLLFYGVDMSAQNASGNTAMHICALYNQVSLNDCLTFMFCTAESLFFFNCKIILRNNKLKCNGNSSYKMVSQKLFFFVINALSFLPHLHPPALLTFQFRRVLYRALPNRTFVVVQPHHPTAEGDILLEPGQQVEVLSVGEGGFLEGRVGSWTGWFPADCVEEVQLRSSDQTRVPPERSQKLFRHYTVSSSNFNIEERTVVLQKKTGEGFGFVLRGAKADVPIDDFSPSPTFPALQYLESVDEGGVASRAGLRTGDFLIQVNGQDVVKLGHRQVVDMIRQAGDCLALNVVTVTARRPAPPPPKRAPSTALSFRSKSLTLPPPDMRLEDMEIVPQLHSTDIVAEILLPGDLQLPTASSSEKDVNLDVEKTEQGIISKKKFLESMDSVSSISVDLTVLDTNKDLDHSLTSHPSDKPPVPPKPRLIPATFNRDPLQRSIVTSPPPPPPPPHSPPPRPPILPPPAPPLPPLAPPLPLPLPPVPPTQRSFTQRANEVSKPQPSCSSPVGVTSPTRHSSHSSPCHSPNAVTPTVSSQQSPQSSQATLSFNQSSPPPIAPRPPGLRPRPSSLKLYISDSRPRVQSPLSPTTPRSLPSPSSTCISGAPAFGLDRPVKLWTKQEVGEWLESLSLGELRKSFFDHDIDGSLLPVLTREDLMELGVRRVGHRMSLERALRQLLQR</sequence>
<dbReference type="SUPFAM" id="SSF48403">
    <property type="entry name" value="Ankyrin repeat"/>
    <property type="match status" value="1"/>
</dbReference>
<dbReference type="GO" id="GO:0035255">
    <property type="term" value="F:ionotropic glutamate receptor binding"/>
    <property type="evidence" value="ECO:0007669"/>
    <property type="project" value="TreeGrafter"/>
</dbReference>
<reference evidence="12" key="2">
    <citation type="submission" date="2025-09" db="UniProtKB">
        <authorList>
            <consortium name="Ensembl"/>
        </authorList>
    </citation>
    <scope>IDENTIFICATION</scope>
</reference>
<feature type="domain" description="PDZ" evidence="11">
    <location>
        <begin position="509"/>
        <end position="603"/>
    </location>
</feature>
<evidence type="ECO:0000256" key="7">
    <source>
        <dbReference type="PROSITE-ProRule" id="PRU00192"/>
    </source>
</evidence>
<comment type="subcellular location">
    <subcellularLocation>
        <location evidence="1">Cytoplasm</location>
    </subcellularLocation>
    <subcellularLocation>
        <location evidence="5">Postsynaptic density</location>
    </subcellularLocation>
</comment>
<dbReference type="Ensembl" id="ENSEBUT00000004738.1">
    <property type="protein sequence ID" value="ENSEBUP00000004308.1"/>
    <property type="gene ID" value="ENSEBUG00000002949.1"/>
</dbReference>
<dbReference type="InterPro" id="IPR013761">
    <property type="entry name" value="SAM/pointed_sf"/>
</dbReference>
<dbReference type="Proteomes" id="UP000694388">
    <property type="component" value="Unplaced"/>
</dbReference>
<dbReference type="SUPFAM" id="SSF50044">
    <property type="entry name" value="SH3-domain"/>
    <property type="match status" value="1"/>
</dbReference>
<keyword evidence="3" id="KW-0963">Cytoplasm</keyword>
<dbReference type="GO" id="GO:0045211">
    <property type="term" value="C:postsynaptic membrane"/>
    <property type="evidence" value="ECO:0007669"/>
    <property type="project" value="TreeGrafter"/>
</dbReference>
<dbReference type="PANTHER" id="PTHR24135:SF28">
    <property type="entry name" value="LD13733P"/>
    <property type="match status" value="1"/>
</dbReference>